<dbReference type="SUPFAM" id="SSF103473">
    <property type="entry name" value="MFS general substrate transporter"/>
    <property type="match status" value="2"/>
</dbReference>
<comment type="subcellular location">
    <subcellularLocation>
        <location evidence="1">Membrane</location>
        <topology evidence="1">Multi-pass membrane protein</topology>
    </subcellularLocation>
</comment>
<feature type="transmembrane region" description="Helical" evidence="5">
    <location>
        <begin position="466"/>
        <end position="488"/>
    </location>
</feature>
<accession>A0A494W5L0</accession>
<feature type="transmembrane region" description="Helical" evidence="5">
    <location>
        <begin position="33"/>
        <end position="58"/>
    </location>
</feature>
<evidence type="ECO:0000313" key="7">
    <source>
        <dbReference type="EMBL" id="BBD99511.1"/>
    </source>
</evidence>
<feature type="transmembrane region" description="Helical" evidence="5">
    <location>
        <begin position="391"/>
        <end position="415"/>
    </location>
</feature>
<feature type="transmembrane region" description="Helical" evidence="5">
    <location>
        <begin position="360"/>
        <end position="379"/>
    </location>
</feature>
<dbReference type="GO" id="GO:0016020">
    <property type="term" value="C:membrane"/>
    <property type="evidence" value="ECO:0007669"/>
    <property type="project" value="UniProtKB-SubCell"/>
</dbReference>
<sequence>MREEGKGSARISGAPQQSALESAALLSPKQRSLALAIVATAMVLDLVDMTIINVAVPTLQAQLGASDAEVQWMVAGYSTIFSLLLITGGRLGDIAGYRRAFLIGVAGFTLTSLFCGIAQTPGQLVAGRLLQGAAAAIMLPQVMSLTQIMYPPHERVSALALFGILGGLAAVLGPVIGGFLLSANLFGLGWRPIFLVNLPIGIAALILAARILPSGKSARSPRLDVVGTGLVLALLFALIFPLIQGRDYGWPLWGFVLMGSAIPVALILMRYSRTRMARDGSALIVPELFRARGFSFGLLTTLLFQTATGGLMFTLTLAMQRGLGFSAAQVGIAHVPYAFGASFAIGMLSRKALPRYGPVIISWGAMLMVAGLAALTWLFHAPDLIAQAPPLLALPLLSMGLGMGLTGGPLPPCTLSEVDVDHAGAASGTLKATQQLGAAVGTAAIGTLFFLVQPEKDMASADAIDAFTMSAGVIGVILALTALLALFIPRQLQIRGKTASA</sequence>
<feature type="transmembrane region" description="Helical" evidence="5">
    <location>
        <begin position="193"/>
        <end position="213"/>
    </location>
</feature>
<feature type="transmembrane region" description="Helical" evidence="5">
    <location>
        <begin position="225"/>
        <end position="244"/>
    </location>
</feature>
<dbReference type="PRINTS" id="PR01036">
    <property type="entry name" value="TCRTETB"/>
</dbReference>
<dbReference type="PANTHER" id="PTHR42718:SF39">
    <property type="entry name" value="ACTINORHODIN TRANSPORTER-RELATED"/>
    <property type="match status" value="1"/>
</dbReference>
<feature type="transmembrane region" description="Helical" evidence="5">
    <location>
        <begin position="327"/>
        <end position="348"/>
    </location>
</feature>
<keyword evidence="8" id="KW-1185">Reference proteome</keyword>
<evidence type="ECO:0000313" key="8">
    <source>
        <dbReference type="Proteomes" id="UP000279959"/>
    </source>
</evidence>
<dbReference type="PROSITE" id="PS50850">
    <property type="entry name" value="MFS"/>
    <property type="match status" value="1"/>
</dbReference>
<dbReference type="AlphaFoldDB" id="A0A494W5L0"/>
<feature type="transmembrane region" description="Helical" evidence="5">
    <location>
        <begin position="70"/>
        <end position="88"/>
    </location>
</feature>
<feature type="transmembrane region" description="Helical" evidence="5">
    <location>
        <begin position="293"/>
        <end position="315"/>
    </location>
</feature>
<dbReference type="Pfam" id="PF07690">
    <property type="entry name" value="MFS_1"/>
    <property type="match status" value="1"/>
</dbReference>
<dbReference type="InterPro" id="IPR011701">
    <property type="entry name" value="MFS"/>
</dbReference>
<organism evidence="7 8">
    <name type="scientific">Sphingobium amiense</name>
    <dbReference type="NCBI Taxonomy" id="135719"/>
    <lineage>
        <taxon>Bacteria</taxon>
        <taxon>Pseudomonadati</taxon>
        <taxon>Pseudomonadota</taxon>
        <taxon>Alphaproteobacteria</taxon>
        <taxon>Sphingomonadales</taxon>
        <taxon>Sphingomonadaceae</taxon>
        <taxon>Sphingobium</taxon>
    </lineage>
</organism>
<dbReference type="KEGG" id="sami:SAMIE_1030120"/>
<feature type="transmembrane region" description="Helical" evidence="5">
    <location>
        <begin position="158"/>
        <end position="181"/>
    </location>
</feature>
<dbReference type="PANTHER" id="PTHR42718">
    <property type="entry name" value="MAJOR FACILITATOR SUPERFAMILY MULTIDRUG TRANSPORTER MFSC"/>
    <property type="match status" value="1"/>
</dbReference>
<keyword evidence="2 5" id="KW-0812">Transmembrane</keyword>
<feature type="transmembrane region" description="Helical" evidence="5">
    <location>
        <begin position="436"/>
        <end position="454"/>
    </location>
</feature>
<dbReference type="InterPro" id="IPR036259">
    <property type="entry name" value="MFS_trans_sf"/>
</dbReference>
<proteinExistence type="predicted"/>
<feature type="transmembrane region" description="Helical" evidence="5">
    <location>
        <begin position="100"/>
        <end position="119"/>
    </location>
</feature>
<dbReference type="EMBL" id="AP018664">
    <property type="protein sequence ID" value="BBD99511.1"/>
    <property type="molecule type" value="Genomic_DNA"/>
</dbReference>
<evidence type="ECO:0000256" key="4">
    <source>
        <dbReference type="ARBA" id="ARBA00023136"/>
    </source>
</evidence>
<feature type="transmembrane region" description="Helical" evidence="5">
    <location>
        <begin position="250"/>
        <end position="272"/>
    </location>
</feature>
<feature type="transmembrane region" description="Helical" evidence="5">
    <location>
        <begin position="125"/>
        <end position="146"/>
    </location>
</feature>
<dbReference type="CDD" id="cd17321">
    <property type="entry name" value="MFS_MMR_MDR_like"/>
    <property type="match status" value="1"/>
</dbReference>
<evidence type="ECO:0000259" key="6">
    <source>
        <dbReference type="PROSITE" id="PS50850"/>
    </source>
</evidence>
<evidence type="ECO:0000256" key="1">
    <source>
        <dbReference type="ARBA" id="ARBA00004141"/>
    </source>
</evidence>
<name>A0A494W5L0_9SPHN</name>
<evidence type="ECO:0000256" key="3">
    <source>
        <dbReference type="ARBA" id="ARBA00022989"/>
    </source>
</evidence>
<keyword evidence="3 5" id="KW-1133">Transmembrane helix</keyword>
<dbReference type="GO" id="GO:0022857">
    <property type="term" value="F:transmembrane transporter activity"/>
    <property type="evidence" value="ECO:0007669"/>
    <property type="project" value="InterPro"/>
</dbReference>
<reference evidence="7 8" key="1">
    <citation type="submission" date="2018-05" db="EMBL/GenBank/DDBJ databases">
        <title>Complete Genome Sequence of the Nonylphenol-Degrading Bacterium Sphingobium amiense DSM 16289T.</title>
        <authorList>
            <person name="Ootsuka M."/>
            <person name="Nishizawa T."/>
            <person name="Ohta H."/>
        </authorList>
    </citation>
    <scope>NUCLEOTIDE SEQUENCE [LARGE SCALE GENOMIC DNA]</scope>
    <source>
        <strain evidence="7 8">DSM 16289</strain>
    </source>
</reference>
<dbReference type="InterPro" id="IPR020846">
    <property type="entry name" value="MFS_dom"/>
</dbReference>
<dbReference type="Proteomes" id="UP000279959">
    <property type="component" value="Chromosome"/>
</dbReference>
<dbReference type="Gene3D" id="1.20.1250.20">
    <property type="entry name" value="MFS general substrate transporter like domains"/>
    <property type="match status" value="2"/>
</dbReference>
<gene>
    <name evidence="7" type="ORF">SAMIE_1030120</name>
</gene>
<keyword evidence="4 5" id="KW-0472">Membrane</keyword>
<evidence type="ECO:0000256" key="2">
    <source>
        <dbReference type="ARBA" id="ARBA00022692"/>
    </source>
</evidence>
<feature type="domain" description="Major facilitator superfamily (MFS) profile" evidence="6">
    <location>
        <begin position="34"/>
        <end position="493"/>
    </location>
</feature>
<protein>
    <submittedName>
        <fullName evidence="7">MFS transporter</fullName>
    </submittedName>
</protein>
<evidence type="ECO:0000256" key="5">
    <source>
        <dbReference type="SAM" id="Phobius"/>
    </source>
</evidence>
<dbReference type="RefSeq" id="WP_066700691.1">
    <property type="nucleotide sequence ID" value="NZ_AP018664.1"/>
</dbReference>